<evidence type="ECO:0000313" key="2">
    <source>
        <dbReference type="EMBL" id="MTD21559.1"/>
    </source>
</evidence>
<dbReference type="RefSeq" id="WP_154745138.1">
    <property type="nucleotide sequence ID" value="NZ_JBHSTG010000002.1"/>
</dbReference>
<dbReference type="EMBL" id="WLYI01000031">
    <property type="protein sequence ID" value="MTD21559.1"/>
    <property type="molecule type" value="Genomic_DNA"/>
</dbReference>
<evidence type="ECO:0000313" key="3">
    <source>
        <dbReference type="Proteomes" id="UP000431485"/>
    </source>
</evidence>
<proteinExistence type="predicted"/>
<reference evidence="2 3" key="1">
    <citation type="submission" date="2019-11" db="EMBL/GenBank/DDBJ databases">
        <title>Pseudmonas karstica sp. nov. and Pseudomonas spelaei sp. nov. from caves.</title>
        <authorList>
            <person name="Zeman M."/>
        </authorList>
    </citation>
    <scope>NUCLEOTIDE SEQUENCE [LARGE SCALE GENOMIC DNA]</scope>
    <source>
        <strain evidence="2 3">CCM 7891</strain>
    </source>
</reference>
<feature type="signal peptide" evidence="1">
    <location>
        <begin position="1"/>
        <end position="30"/>
    </location>
</feature>
<feature type="chain" id="PRO_5031483934" description="Peptidase" evidence="1">
    <location>
        <begin position="31"/>
        <end position="357"/>
    </location>
</feature>
<dbReference type="AlphaFoldDB" id="A0A7X2RVE7"/>
<dbReference type="Proteomes" id="UP000431485">
    <property type="component" value="Unassembled WGS sequence"/>
</dbReference>
<protein>
    <recommendedName>
        <fullName evidence="4">Peptidase</fullName>
    </recommendedName>
</protein>
<evidence type="ECO:0000256" key="1">
    <source>
        <dbReference type="SAM" id="SignalP"/>
    </source>
</evidence>
<accession>A0A7X2RVE7</accession>
<gene>
    <name evidence="2" type="ORF">GIR22_20760</name>
</gene>
<dbReference type="OrthoDB" id="262317at2"/>
<organism evidence="2 3">
    <name type="scientific">Pseudomonas karstica</name>
    <dbReference type="NCBI Taxonomy" id="1055468"/>
    <lineage>
        <taxon>Bacteria</taxon>
        <taxon>Pseudomonadati</taxon>
        <taxon>Pseudomonadota</taxon>
        <taxon>Gammaproteobacteria</taxon>
        <taxon>Pseudomonadales</taxon>
        <taxon>Pseudomonadaceae</taxon>
        <taxon>Pseudomonas</taxon>
    </lineage>
</organism>
<keyword evidence="3" id="KW-1185">Reference proteome</keyword>
<sequence>MPFLLSFPHRLIAIYAVAIAIALVSGRALSADPASPQKDTAGYCRNETSRVLSGLDRIHVRDEFRIIYATQGPHALPNVRDINKNGIPDQVEDIATQMVTARRIYSQVIGLKQPLSMPRYARVKSIDVFLLNMKKGNGLAYDEVINYRLGFDGGDGRCTLRIDLKNNLPRQNVSPAHELFHLYQYSYSMFKARWFLEGTARWAEYALRPGAGPQKTLPATGEAVRSQVFSQTYRASGLWNRLAVITDPLGRLHLPQALAEMTYVDGSTVIHDDILHGPAFILAVFEELERLSISVSSRNGWNRYNWKETDQKSPVHDEEIFHAVMRALQKSATPVGLKDRRVKTLIEMDSQSFAPKS</sequence>
<evidence type="ECO:0008006" key="4">
    <source>
        <dbReference type="Google" id="ProtNLM"/>
    </source>
</evidence>
<keyword evidence="1" id="KW-0732">Signal</keyword>
<comment type="caution">
    <text evidence="2">The sequence shown here is derived from an EMBL/GenBank/DDBJ whole genome shotgun (WGS) entry which is preliminary data.</text>
</comment>
<name>A0A7X2RVE7_9PSED</name>